<comment type="similarity">
    <text evidence="1">Belongs to the hemerythrin family.</text>
</comment>
<evidence type="ECO:0000259" key="4">
    <source>
        <dbReference type="Pfam" id="PF01814"/>
    </source>
</evidence>
<dbReference type="InterPro" id="IPR012827">
    <property type="entry name" value="Hemerythrin_metal-bd"/>
</dbReference>
<dbReference type="PANTHER" id="PTHR37164">
    <property type="entry name" value="BACTERIOHEMERYTHRIN"/>
    <property type="match status" value="1"/>
</dbReference>
<dbReference type="STRING" id="1520.LF65_03910"/>
<dbReference type="NCBIfam" id="TIGR02481">
    <property type="entry name" value="hemeryth_dom"/>
    <property type="match status" value="1"/>
</dbReference>
<protein>
    <submittedName>
        <fullName evidence="5">Bacteriohemerythrin</fullName>
    </submittedName>
</protein>
<dbReference type="KEGG" id="cbei:LF65_03910"/>
<evidence type="ECO:0000256" key="1">
    <source>
        <dbReference type="ARBA" id="ARBA00010587"/>
    </source>
</evidence>
<dbReference type="InterPro" id="IPR050669">
    <property type="entry name" value="Hemerythrin"/>
</dbReference>
<feature type="domain" description="Hemerythrin-like" evidence="4">
    <location>
        <begin position="11"/>
        <end position="125"/>
    </location>
</feature>
<proteinExistence type="inferred from homology"/>
<keyword evidence="2" id="KW-0479">Metal-binding</keyword>
<dbReference type="Gene3D" id="1.20.120.50">
    <property type="entry name" value="Hemerythrin-like"/>
    <property type="match status" value="1"/>
</dbReference>
<dbReference type="OrthoDB" id="9797092at2"/>
<evidence type="ECO:0000256" key="3">
    <source>
        <dbReference type="ARBA" id="ARBA00023004"/>
    </source>
</evidence>
<dbReference type="SUPFAM" id="SSF47188">
    <property type="entry name" value="Hemerythrin-like"/>
    <property type="match status" value="1"/>
</dbReference>
<accession>A0A0B5QQZ9</accession>
<dbReference type="RefSeq" id="WP_041898236.1">
    <property type="nucleotide sequence ID" value="NZ_CP010086.2"/>
</dbReference>
<sequence>MVKWKADYEVGVKLIDEQHEKLFEIADRAYKLLTNDFILDKYDRIAEILGELKEYTIFHFKSEEEYMLSIGYKKFLSHKVIHEDFIKSIDNIDLHEIDLNQDESVKKILEFVVDWIDKHILNEDKFIIEN</sequence>
<dbReference type="Pfam" id="PF01814">
    <property type="entry name" value="Hemerythrin"/>
    <property type="match status" value="1"/>
</dbReference>
<dbReference type="PROSITE" id="PS00550">
    <property type="entry name" value="HEMERYTHRINS"/>
    <property type="match status" value="1"/>
</dbReference>
<evidence type="ECO:0000256" key="2">
    <source>
        <dbReference type="ARBA" id="ARBA00022723"/>
    </source>
</evidence>
<dbReference type="CDD" id="cd12107">
    <property type="entry name" value="Hemerythrin"/>
    <property type="match status" value="1"/>
</dbReference>
<dbReference type="NCBIfam" id="NF033749">
    <property type="entry name" value="bact_hemeryth"/>
    <property type="match status" value="1"/>
</dbReference>
<dbReference type="EMBL" id="CP010086">
    <property type="protein sequence ID" value="AJH00458.1"/>
    <property type="molecule type" value="Genomic_DNA"/>
</dbReference>
<organism evidence="5 6">
    <name type="scientific">Clostridium beijerinckii</name>
    <name type="common">Clostridium MP</name>
    <dbReference type="NCBI Taxonomy" id="1520"/>
    <lineage>
        <taxon>Bacteria</taxon>
        <taxon>Bacillati</taxon>
        <taxon>Bacillota</taxon>
        <taxon>Clostridia</taxon>
        <taxon>Eubacteriales</taxon>
        <taxon>Clostridiaceae</taxon>
        <taxon>Clostridium</taxon>
    </lineage>
</organism>
<dbReference type="Proteomes" id="UP000031866">
    <property type="component" value="Chromosome"/>
</dbReference>
<dbReference type="GO" id="GO:0046872">
    <property type="term" value="F:metal ion binding"/>
    <property type="evidence" value="ECO:0007669"/>
    <property type="project" value="UniProtKB-KW"/>
</dbReference>
<evidence type="ECO:0000313" key="6">
    <source>
        <dbReference type="Proteomes" id="UP000031866"/>
    </source>
</evidence>
<dbReference type="InterPro" id="IPR012312">
    <property type="entry name" value="Hemerythrin-like"/>
</dbReference>
<keyword evidence="3" id="KW-0408">Iron</keyword>
<dbReference type="PANTHER" id="PTHR37164:SF1">
    <property type="entry name" value="BACTERIOHEMERYTHRIN"/>
    <property type="match status" value="1"/>
</dbReference>
<dbReference type="InterPro" id="IPR016131">
    <property type="entry name" value="Haemerythrin_Fe_BS"/>
</dbReference>
<dbReference type="InterPro" id="IPR035938">
    <property type="entry name" value="Hemerythrin-like_sf"/>
</dbReference>
<gene>
    <name evidence="5" type="ORF">LF65_03910</name>
</gene>
<name>A0A0B5QQZ9_CLOBE</name>
<reference evidence="6" key="1">
    <citation type="submission" date="2014-12" db="EMBL/GenBank/DDBJ databases">
        <title>Genome sequence of Clostridium beijerinckii strain 59B.</title>
        <authorList>
            <person name="Little G.T."/>
            <person name="Minton N.P."/>
        </authorList>
    </citation>
    <scope>NUCLEOTIDE SEQUENCE [LARGE SCALE GENOMIC DNA]</scope>
    <source>
        <strain evidence="6">59B</strain>
    </source>
</reference>
<dbReference type="AlphaFoldDB" id="A0A0B5QQZ9"/>
<evidence type="ECO:0000313" key="5">
    <source>
        <dbReference type="EMBL" id="AJH00458.1"/>
    </source>
</evidence>